<evidence type="ECO:0000256" key="1">
    <source>
        <dbReference type="ARBA" id="ARBA00004651"/>
    </source>
</evidence>
<dbReference type="Proteomes" id="UP000287239">
    <property type="component" value="Unassembled WGS sequence"/>
</dbReference>
<feature type="transmembrane region" description="Helical" evidence="6">
    <location>
        <begin position="232"/>
        <end position="251"/>
    </location>
</feature>
<feature type="transmembrane region" description="Helical" evidence="6">
    <location>
        <begin position="20"/>
        <end position="42"/>
    </location>
</feature>
<feature type="transmembrane region" description="Helical" evidence="6">
    <location>
        <begin position="354"/>
        <end position="377"/>
    </location>
</feature>
<evidence type="ECO:0000256" key="3">
    <source>
        <dbReference type="ARBA" id="ARBA00022692"/>
    </source>
</evidence>
<organism evidence="7 8">
    <name type="scientific">Vagococcus salmoninarum</name>
    <dbReference type="NCBI Taxonomy" id="2739"/>
    <lineage>
        <taxon>Bacteria</taxon>
        <taxon>Bacillati</taxon>
        <taxon>Bacillota</taxon>
        <taxon>Bacilli</taxon>
        <taxon>Lactobacillales</taxon>
        <taxon>Enterococcaceae</taxon>
        <taxon>Vagococcus</taxon>
    </lineage>
</organism>
<keyword evidence="2" id="KW-1003">Cell membrane</keyword>
<protein>
    <recommendedName>
        <fullName evidence="9">Major facilitator superfamily (MFS) profile domain-containing protein</fullName>
    </recommendedName>
</protein>
<feature type="transmembrane region" description="Helical" evidence="6">
    <location>
        <begin position="296"/>
        <end position="314"/>
    </location>
</feature>
<sequence>MKKNNPMLKVFKINDMSKFLLGASLTSIGQSAMSLTLIWFIYNQTKSPFLIAISLITLELPSIIVAPLIAFVLDRYSVVKVIYLTNLLRAILFVYLFFANLTTVNSYVIFFTILGISSAVLPLSKSGENIIITELTPKEYLVTVNSLMNIQIDFSLVIGPVLALGLINLFSEKVAYLVNAFFLILSAHLYLQIKIKYQENKKNKQAIFSFKRWVLEIKKGLSFTLKNKQMRALIIIFFLWNLLLWGTLPVLSPIISETYLSGLISYSIMSVLLSGGIVCSSFLIGLLPFKNNMMTLVFLSICLNSILYCCIGLINHISMFGLIFFLMGLVSAPALIYSRTIFQLVIPKEQQGSVFTLMGSLSAAGYPLGAIIAANFISWDMIEVKYLCTVLGGESYYLVYL</sequence>
<feature type="transmembrane region" description="Helical" evidence="6">
    <location>
        <begin position="104"/>
        <end position="123"/>
    </location>
</feature>
<dbReference type="InterPro" id="IPR011701">
    <property type="entry name" value="MFS"/>
</dbReference>
<reference evidence="7 8" key="1">
    <citation type="submission" date="2017-05" db="EMBL/GenBank/DDBJ databases">
        <title>Vagococcus spp. assemblies.</title>
        <authorList>
            <person name="Gulvik C.A."/>
        </authorList>
    </citation>
    <scope>NUCLEOTIDE SEQUENCE [LARGE SCALE GENOMIC DNA]</scope>
    <source>
        <strain evidence="7 8">NCFB 2777</strain>
    </source>
</reference>
<feature type="transmembrane region" description="Helical" evidence="6">
    <location>
        <begin position="263"/>
        <end position="289"/>
    </location>
</feature>
<dbReference type="GO" id="GO:0022857">
    <property type="term" value="F:transmembrane transporter activity"/>
    <property type="evidence" value="ECO:0007669"/>
    <property type="project" value="InterPro"/>
</dbReference>
<dbReference type="SUPFAM" id="SSF103473">
    <property type="entry name" value="MFS general substrate transporter"/>
    <property type="match status" value="1"/>
</dbReference>
<keyword evidence="8" id="KW-1185">Reference proteome</keyword>
<evidence type="ECO:0000313" key="8">
    <source>
        <dbReference type="Proteomes" id="UP000287239"/>
    </source>
</evidence>
<dbReference type="InterPro" id="IPR036259">
    <property type="entry name" value="MFS_trans_sf"/>
</dbReference>
<evidence type="ECO:0000256" key="2">
    <source>
        <dbReference type="ARBA" id="ARBA00022475"/>
    </source>
</evidence>
<feature type="transmembrane region" description="Helical" evidence="6">
    <location>
        <begin position="48"/>
        <end position="73"/>
    </location>
</feature>
<dbReference type="CDD" id="cd06173">
    <property type="entry name" value="MFS_MefA_like"/>
    <property type="match status" value="1"/>
</dbReference>
<dbReference type="PANTHER" id="PTHR23513">
    <property type="entry name" value="INTEGRAL MEMBRANE EFFLUX PROTEIN-RELATED"/>
    <property type="match status" value="1"/>
</dbReference>
<feature type="transmembrane region" description="Helical" evidence="6">
    <location>
        <begin position="320"/>
        <end position="342"/>
    </location>
</feature>
<comment type="subcellular location">
    <subcellularLocation>
        <location evidence="1">Cell membrane</location>
        <topology evidence="1">Multi-pass membrane protein</topology>
    </subcellularLocation>
</comment>
<proteinExistence type="predicted"/>
<evidence type="ECO:0000313" key="7">
    <source>
        <dbReference type="EMBL" id="RST97080.1"/>
    </source>
</evidence>
<evidence type="ECO:0000256" key="5">
    <source>
        <dbReference type="ARBA" id="ARBA00023136"/>
    </source>
</evidence>
<comment type="caution">
    <text evidence="7">The sequence shown here is derived from an EMBL/GenBank/DDBJ whole genome shotgun (WGS) entry which is preliminary data.</text>
</comment>
<gene>
    <name evidence="7" type="ORF">CBF35_03905</name>
</gene>
<keyword evidence="3 6" id="KW-0812">Transmembrane</keyword>
<dbReference type="AlphaFoldDB" id="A0A429ZTX6"/>
<dbReference type="GO" id="GO:0005886">
    <property type="term" value="C:plasma membrane"/>
    <property type="evidence" value="ECO:0007669"/>
    <property type="project" value="UniProtKB-SubCell"/>
</dbReference>
<evidence type="ECO:0000256" key="6">
    <source>
        <dbReference type="SAM" id="Phobius"/>
    </source>
</evidence>
<feature type="transmembrane region" description="Helical" evidence="6">
    <location>
        <begin position="174"/>
        <end position="193"/>
    </location>
</feature>
<dbReference type="EMBL" id="NGJU01000004">
    <property type="protein sequence ID" value="RST97080.1"/>
    <property type="molecule type" value="Genomic_DNA"/>
</dbReference>
<dbReference type="RefSeq" id="WP_126778678.1">
    <property type="nucleotide sequence ID" value="NZ_CAUQJP010000001.1"/>
</dbReference>
<dbReference type="OrthoDB" id="9775268at2"/>
<dbReference type="GeneID" id="98567502"/>
<dbReference type="PANTHER" id="PTHR23513:SF6">
    <property type="entry name" value="MAJOR FACILITATOR SUPERFAMILY ASSOCIATED DOMAIN-CONTAINING PROTEIN"/>
    <property type="match status" value="1"/>
</dbReference>
<keyword evidence="4 6" id="KW-1133">Transmembrane helix</keyword>
<keyword evidence="5 6" id="KW-0472">Membrane</keyword>
<evidence type="ECO:0008006" key="9">
    <source>
        <dbReference type="Google" id="ProtNLM"/>
    </source>
</evidence>
<evidence type="ECO:0000256" key="4">
    <source>
        <dbReference type="ARBA" id="ARBA00022989"/>
    </source>
</evidence>
<name>A0A429ZTX6_9ENTE</name>
<dbReference type="Pfam" id="PF07690">
    <property type="entry name" value="MFS_1"/>
    <property type="match status" value="1"/>
</dbReference>
<accession>A0A429ZTX6</accession>
<dbReference type="Gene3D" id="1.20.1250.20">
    <property type="entry name" value="MFS general substrate transporter like domains"/>
    <property type="match status" value="1"/>
</dbReference>
<feature type="transmembrane region" description="Helical" evidence="6">
    <location>
        <begin position="144"/>
        <end position="168"/>
    </location>
</feature>